<evidence type="ECO:0000313" key="2">
    <source>
        <dbReference type="EMBL" id="PMD48973.1"/>
    </source>
</evidence>
<protein>
    <submittedName>
        <fullName evidence="2">Uncharacterized protein</fullName>
    </submittedName>
</protein>
<reference evidence="2 3" key="1">
    <citation type="submission" date="2016-04" db="EMBL/GenBank/DDBJ databases">
        <title>A degradative enzymes factory behind the ericoid mycorrhizal symbiosis.</title>
        <authorList>
            <consortium name="DOE Joint Genome Institute"/>
            <person name="Martino E."/>
            <person name="Morin E."/>
            <person name="Grelet G."/>
            <person name="Kuo A."/>
            <person name="Kohler A."/>
            <person name="Daghino S."/>
            <person name="Barry K."/>
            <person name="Choi C."/>
            <person name="Cichocki N."/>
            <person name="Clum A."/>
            <person name="Copeland A."/>
            <person name="Hainaut M."/>
            <person name="Haridas S."/>
            <person name="Labutti K."/>
            <person name="Lindquist E."/>
            <person name="Lipzen A."/>
            <person name="Khouja H.-R."/>
            <person name="Murat C."/>
            <person name="Ohm R."/>
            <person name="Olson A."/>
            <person name="Spatafora J."/>
            <person name="Veneault-Fourrey C."/>
            <person name="Henrissat B."/>
            <person name="Grigoriev I."/>
            <person name="Martin F."/>
            <person name="Perotto S."/>
        </authorList>
    </citation>
    <scope>NUCLEOTIDE SEQUENCE [LARGE SCALE GENOMIC DNA]</scope>
    <source>
        <strain evidence="2 3">F</strain>
    </source>
</reference>
<feature type="region of interest" description="Disordered" evidence="1">
    <location>
        <begin position="69"/>
        <end position="122"/>
    </location>
</feature>
<name>A0A2J6SDY6_HYAVF</name>
<organism evidence="2 3">
    <name type="scientific">Hyaloscypha variabilis (strain UAMH 11265 / GT02V1 / F)</name>
    <name type="common">Meliniomyces variabilis</name>
    <dbReference type="NCBI Taxonomy" id="1149755"/>
    <lineage>
        <taxon>Eukaryota</taxon>
        <taxon>Fungi</taxon>
        <taxon>Dikarya</taxon>
        <taxon>Ascomycota</taxon>
        <taxon>Pezizomycotina</taxon>
        <taxon>Leotiomycetes</taxon>
        <taxon>Helotiales</taxon>
        <taxon>Hyaloscyphaceae</taxon>
        <taxon>Hyaloscypha</taxon>
        <taxon>Hyaloscypha variabilis</taxon>
    </lineage>
</organism>
<dbReference type="AlphaFoldDB" id="A0A2J6SDY6"/>
<evidence type="ECO:0000313" key="3">
    <source>
        <dbReference type="Proteomes" id="UP000235786"/>
    </source>
</evidence>
<sequence>MSRGPAPAYDRSPRQRLEPLHGICVTVASAVLFFVLGKGEVGGAAISFIMGHNPRVTCGNLRHQLGVGRGHSADQGVRSGNEQSWAADAVPGGPREAGSLRRPKISQQRQQEGCIETGAALT</sequence>
<dbReference type="EMBL" id="KZ613937">
    <property type="protein sequence ID" value="PMD48973.1"/>
    <property type="molecule type" value="Genomic_DNA"/>
</dbReference>
<gene>
    <name evidence="2" type="ORF">L207DRAFT_522285</name>
</gene>
<evidence type="ECO:0000256" key="1">
    <source>
        <dbReference type="SAM" id="MobiDB-lite"/>
    </source>
</evidence>
<accession>A0A2J6SDY6</accession>
<proteinExistence type="predicted"/>
<dbReference type="Proteomes" id="UP000235786">
    <property type="component" value="Unassembled WGS sequence"/>
</dbReference>
<keyword evidence="3" id="KW-1185">Reference proteome</keyword>